<evidence type="ECO:0000256" key="4">
    <source>
        <dbReference type="ARBA" id="ARBA00012086"/>
    </source>
</evidence>
<comment type="subunit">
    <text evidence="12">Homotetramer; dimer of dimers.</text>
</comment>
<dbReference type="CDD" id="cd00950">
    <property type="entry name" value="DHDPS"/>
    <property type="match status" value="1"/>
</dbReference>
<keyword evidence="7 12" id="KW-0220">Diaminopimelate biosynthesis</keyword>
<dbReference type="PANTHER" id="PTHR12128">
    <property type="entry name" value="DIHYDRODIPICOLINATE SYNTHASE"/>
    <property type="match status" value="1"/>
</dbReference>
<gene>
    <name evidence="16" type="primary">dapA_5</name>
    <name evidence="12" type="synonym">dapA</name>
    <name evidence="16" type="ORF">CLOSAC_45130</name>
</gene>
<evidence type="ECO:0000256" key="9">
    <source>
        <dbReference type="ARBA" id="ARBA00023239"/>
    </source>
</evidence>
<dbReference type="SUPFAM" id="SSF51569">
    <property type="entry name" value="Aldolase"/>
    <property type="match status" value="1"/>
</dbReference>
<evidence type="ECO:0000256" key="11">
    <source>
        <dbReference type="ARBA" id="ARBA00047836"/>
    </source>
</evidence>
<proteinExistence type="inferred from homology"/>
<feature type="site" description="Part of a proton relay during catalysis" evidence="12">
    <location>
        <position position="47"/>
    </location>
</feature>
<dbReference type="GO" id="GO:0008840">
    <property type="term" value="F:4-hydroxy-tetrahydrodipicolinate synthase activity"/>
    <property type="evidence" value="ECO:0007669"/>
    <property type="project" value="UniProtKB-UniRule"/>
</dbReference>
<dbReference type="NCBIfam" id="TIGR00674">
    <property type="entry name" value="dapA"/>
    <property type="match status" value="1"/>
</dbReference>
<keyword evidence="8 12" id="KW-0457">Lysine biosynthesis</keyword>
<feature type="site" description="Part of a proton relay during catalysis" evidence="12">
    <location>
        <position position="110"/>
    </location>
</feature>
<dbReference type="InterPro" id="IPR002220">
    <property type="entry name" value="DapA-like"/>
</dbReference>
<protein>
    <recommendedName>
        <fullName evidence="4 12">4-hydroxy-tetrahydrodipicolinate synthase</fullName>
        <shortName evidence="12">HTPA synthase</shortName>
        <ecNumber evidence="4 12">4.3.3.7</ecNumber>
    </recommendedName>
</protein>
<evidence type="ECO:0000256" key="8">
    <source>
        <dbReference type="ARBA" id="ARBA00023154"/>
    </source>
</evidence>
<keyword evidence="6 12" id="KW-0028">Amino-acid biosynthesis</keyword>
<evidence type="ECO:0000256" key="5">
    <source>
        <dbReference type="ARBA" id="ARBA00022490"/>
    </source>
</evidence>
<comment type="catalytic activity">
    <reaction evidence="11 12">
        <text>L-aspartate 4-semialdehyde + pyruvate = (2S,4S)-4-hydroxy-2,3,4,5-tetrahydrodipicolinate + H2O + H(+)</text>
        <dbReference type="Rhea" id="RHEA:34171"/>
        <dbReference type="ChEBI" id="CHEBI:15361"/>
        <dbReference type="ChEBI" id="CHEBI:15377"/>
        <dbReference type="ChEBI" id="CHEBI:15378"/>
        <dbReference type="ChEBI" id="CHEBI:67139"/>
        <dbReference type="ChEBI" id="CHEBI:537519"/>
        <dbReference type="EC" id="4.3.3.7"/>
    </reaction>
</comment>
<dbReference type="Proteomes" id="UP000191154">
    <property type="component" value="Unassembled WGS sequence"/>
</dbReference>
<dbReference type="InterPro" id="IPR020624">
    <property type="entry name" value="Schiff_base-form_aldolases_CS"/>
</dbReference>
<dbReference type="GO" id="GO:0005829">
    <property type="term" value="C:cytosol"/>
    <property type="evidence" value="ECO:0007669"/>
    <property type="project" value="TreeGrafter"/>
</dbReference>
<evidence type="ECO:0000256" key="7">
    <source>
        <dbReference type="ARBA" id="ARBA00022915"/>
    </source>
</evidence>
<feature type="active site" description="Proton donor/acceptor" evidence="12 14">
    <location>
        <position position="136"/>
    </location>
</feature>
<evidence type="ECO:0000256" key="10">
    <source>
        <dbReference type="ARBA" id="ARBA00023270"/>
    </source>
</evidence>
<dbReference type="STRING" id="169679.CSACC_25320"/>
<evidence type="ECO:0000256" key="3">
    <source>
        <dbReference type="ARBA" id="ARBA00007592"/>
    </source>
</evidence>
<dbReference type="SMART" id="SM01130">
    <property type="entry name" value="DHDPS"/>
    <property type="match status" value="1"/>
</dbReference>
<evidence type="ECO:0000256" key="12">
    <source>
        <dbReference type="HAMAP-Rule" id="MF_00418"/>
    </source>
</evidence>
<dbReference type="RefSeq" id="WP_077867459.1">
    <property type="nucleotide sequence ID" value="NZ_LZYZ01000011.1"/>
</dbReference>
<dbReference type="InterPro" id="IPR005263">
    <property type="entry name" value="DapA"/>
</dbReference>
<dbReference type="Gene3D" id="3.20.20.70">
    <property type="entry name" value="Aldolase class I"/>
    <property type="match status" value="1"/>
</dbReference>
<dbReference type="EC" id="4.3.3.7" evidence="4 12"/>
<evidence type="ECO:0000313" key="16">
    <source>
        <dbReference type="EMBL" id="OOM05934.1"/>
    </source>
</evidence>
<name>A0A1S8MP26_CLOSA</name>
<dbReference type="GO" id="GO:0009089">
    <property type="term" value="P:lysine biosynthetic process via diaminopimelate"/>
    <property type="evidence" value="ECO:0007669"/>
    <property type="project" value="UniProtKB-UniRule"/>
</dbReference>
<reference evidence="16 17" key="1">
    <citation type="submission" date="2016-05" db="EMBL/GenBank/DDBJ databases">
        <title>Microbial solvent formation.</title>
        <authorList>
            <person name="Poehlein A."/>
            <person name="Montoya Solano J.D."/>
            <person name="Flitsch S."/>
            <person name="Krabben P."/>
            <person name="Duerre P."/>
            <person name="Daniel R."/>
        </authorList>
    </citation>
    <scope>NUCLEOTIDE SEQUENCE [LARGE SCALE GENOMIC DNA]</scope>
    <source>
        <strain evidence="16 17">L1-8</strain>
    </source>
</reference>
<comment type="function">
    <text evidence="1 12">Catalyzes the condensation of (S)-aspartate-beta-semialdehyde [(S)-ASA] and pyruvate to 4-hydroxy-tetrahydrodipicolinate (HTPA).</text>
</comment>
<keyword evidence="10 12" id="KW-0704">Schiff base</keyword>
<dbReference type="AlphaFoldDB" id="A0A1S8MP26"/>
<comment type="pathway">
    <text evidence="2 12">Amino-acid biosynthesis; L-lysine biosynthesis via DAP pathway; (S)-tetrahydrodipicolinate from L-aspartate: step 3/4.</text>
</comment>
<organism evidence="16 17">
    <name type="scientific">Clostridium saccharobutylicum</name>
    <dbReference type="NCBI Taxonomy" id="169679"/>
    <lineage>
        <taxon>Bacteria</taxon>
        <taxon>Bacillati</taxon>
        <taxon>Bacillota</taxon>
        <taxon>Clostridia</taxon>
        <taxon>Eubacteriales</taxon>
        <taxon>Clostridiaceae</taxon>
        <taxon>Clostridium</taxon>
    </lineage>
</organism>
<evidence type="ECO:0000256" key="1">
    <source>
        <dbReference type="ARBA" id="ARBA00003294"/>
    </source>
</evidence>
<keyword evidence="9 12" id="KW-0456">Lyase</keyword>
<feature type="active site" description="Schiff-base intermediate with substrate" evidence="12 14">
    <location>
        <position position="164"/>
    </location>
</feature>
<evidence type="ECO:0000256" key="15">
    <source>
        <dbReference type="PIRSR" id="PIRSR001365-2"/>
    </source>
</evidence>
<comment type="subcellular location">
    <subcellularLocation>
        <location evidence="12">Cytoplasm</location>
    </subcellularLocation>
</comment>
<keyword evidence="5 12" id="KW-0963">Cytoplasm</keyword>
<dbReference type="PROSITE" id="PS00665">
    <property type="entry name" value="DHDPS_1"/>
    <property type="match status" value="1"/>
</dbReference>
<dbReference type="UniPathway" id="UPA00034">
    <property type="reaction ID" value="UER00017"/>
</dbReference>
<evidence type="ECO:0000256" key="2">
    <source>
        <dbReference type="ARBA" id="ARBA00005120"/>
    </source>
</evidence>
<feature type="binding site" evidence="12 15">
    <location>
        <position position="48"/>
    </location>
    <ligand>
        <name>pyruvate</name>
        <dbReference type="ChEBI" id="CHEBI:15361"/>
    </ligand>
</feature>
<dbReference type="HAMAP" id="MF_00418">
    <property type="entry name" value="DapA"/>
    <property type="match status" value="1"/>
</dbReference>
<dbReference type="InterPro" id="IPR013785">
    <property type="entry name" value="Aldolase_TIM"/>
</dbReference>
<comment type="caution">
    <text evidence="12">Was originally thought to be a dihydrodipicolinate synthase (DHDPS), catalyzing the condensation of (S)-aspartate-beta-semialdehyde [(S)-ASA] and pyruvate to dihydrodipicolinate (DHDP). However, it was shown in E.coli that the product of the enzymatic reaction is not dihydrodipicolinate but in fact (4S)-4-hydroxy-2,3,4,5-tetrahydro-(2S)-dipicolinic acid (HTPA), and that the consecutive dehydration reaction leading to DHDP is not spontaneous but catalyzed by DapB.</text>
</comment>
<evidence type="ECO:0000256" key="14">
    <source>
        <dbReference type="PIRSR" id="PIRSR001365-1"/>
    </source>
</evidence>
<sequence>MKKTIFTGAAVAIVTPFNENGINFEELKRLIDFNIDNDTDAIVIAGTTGESSTMSNEEHKEAIRFTVKYVNKRIPVIAGTGSNDTAYAVELSKYAESVGVDGILVVTPYYNKATQGGLVKHFTYIADRVNVPMILYNVPSRTGVNILPETYVKLAKHPRIVATKESSGDLSQVAKIKALCGDNLDIYSGNDDQIVPVLSLGGKGVISVLSNIMPKEAHEICSLYFEGMVEESTKMQTDYLELINNLFIEVNPIPVKTALGLMGYNIGDLRMPLFAMEGKNLETLKECLKEYKLI</sequence>
<evidence type="ECO:0000256" key="13">
    <source>
        <dbReference type="PIRNR" id="PIRNR001365"/>
    </source>
</evidence>
<evidence type="ECO:0000313" key="17">
    <source>
        <dbReference type="Proteomes" id="UP000191154"/>
    </source>
</evidence>
<dbReference type="PRINTS" id="PR00146">
    <property type="entry name" value="DHPICSNTHASE"/>
</dbReference>
<dbReference type="PANTHER" id="PTHR12128:SF66">
    <property type="entry name" value="4-HYDROXY-2-OXOGLUTARATE ALDOLASE, MITOCHONDRIAL"/>
    <property type="match status" value="1"/>
</dbReference>
<accession>A0A1S8MP26</accession>
<dbReference type="Pfam" id="PF00701">
    <property type="entry name" value="DHDPS"/>
    <property type="match status" value="1"/>
</dbReference>
<comment type="caution">
    <text evidence="16">The sequence shown here is derived from an EMBL/GenBank/DDBJ whole genome shotgun (WGS) entry which is preliminary data.</text>
</comment>
<comment type="similarity">
    <text evidence="3 12 13">Belongs to the DapA family.</text>
</comment>
<feature type="binding site" evidence="12 15">
    <location>
        <position position="206"/>
    </location>
    <ligand>
        <name>pyruvate</name>
        <dbReference type="ChEBI" id="CHEBI:15361"/>
    </ligand>
</feature>
<dbReference type="EMBL" id="LZYZ01000011">
    <property type="protein sequence ID" value="OOM05934.1"/>
    <property type="molecule type" value="Genomic_DNA"/>
</dbReference>
<dbReference type="GO" id="GO:0019877">
    <property type="term" value="P:diaminopimelate biosynthetic process"/>
    <property type="evidence" value="ECO:0007669"/>
    <property type="project" value="UniProtKB-UniRule"/>
</dbReference>
<dbReference type="PIRSF" id="PIRSF001365">
    <property type="entry name" value="DHDPS"/>
    <property type="match status" value="1"/>
</dbReference>
<evidence type="ECO:0000256" key="6">
    <source>
        <dbReference type="ARBA" id="ARBA00022605"/>
    </source>
</evidence>